<dbReference type="AlphaFoldDB" id="A9PFF8"/>
<evidence type="ECO:0000313" key="1">
    <source>
        <dbReference type="EMBL" id="ABK95111.1"/>
    </source>
</evidence>
<protein>
    <submittedName>
        <fullName evidence="1">Uncharacterized protein</fullName>
    </submittedName>
</protein>
<dbReference type="EMBL" id="EF147076">
    <property type="protein sequence ID" value="ABK95111.1"/>
    <property type="molecule type" value="mRNA"/>
</dbReference>
<sequence>MFGEILRSPVRRRSRRTEKQSGFLSMKNSQWENESLFGCFKVQFSLNNAPKKEFLPALANVVEVVSKTLPPTLNLTLSLGIFIVKISFVRQNFEREKV</sequence>
<reference evidence="1" key="1">
    <citation type="journal article" date="2008" name="BMC Genomics">
        <title>Analysis of 4,664 high-quality sequence-finished poplar full-length cDNA clones and their utility for the discovery of genes responding to insect feeding.</title>
        <authorList>
            <person name="Ralph S.G."/>
            <person name="Chun H.J."/>
            <person name="Cooper D."/>
            <person name="Kirkpatrick R."/>
            <person name="Kolosova N."/>
            <person name="Gunter L."/>
            <person name="Tuskan G.A."/>
            <person name="Douglas C.J."/>
            <person name="Holt R.A."/>
            <person name="Jones S.J."/>
            <person name="Marra M.A."/>
            <person name="Bohlmann J."/>
        </authorList>
    </citation>
    <scope>NUCLEOTIDE SEQUENCE</scope>
    <source>
        <tissue evidence="1">Young and mature leaves</tissue>
    </source>
</reference>
<accession>A9PFF8</accession>
<organism evidence="1">
    <name type="scientific">Populus trichocarpa</name>
    <name type="common">Western balsam poplar</name>
    <name type="synonym">Populus balsamifera subsp. trichocarpa</name>
    <dbReference type="NCBI Taxonomy" id="3694"/>
    <lineage>
        <taxon>Eukaryota</taxon>
        <taxon>Viridiplantae</taxon>
        <taxon>Streptophyta</taxon>
        <taxon>Embryophyta</taxon>
        <taxon>Tracheophyta</taxon>
        <taxon>Spermatophyta</taxon>
        <taxon>Magnoliopsida</taxon>
        <taxon>eudicotyledons</taxon>
        <taxon>Gunneridae</taxon>
        <taxon>Pentapetalae</taxon>
        <taxon>rosids</taxon>
        <taxon>fabids</taxon>
        <taxon>Malpighiales</taxon>
        <taxon>Salicaceae</taxon>
        <taxon>Saliceae</taxon>
        <taxon>Populus</taxon>
    </lineage>
</organism>
<name>A9PFF8_POPTR</name>
<proteinExistence type="evidence at transcript level"/>